<protein>
    <submittedName>
        <fullName evidence="1">Uncharacterized protein</fullName>
    </submittedName>
</protein>
<evidence type="ECO:0000313" key="1">
    <source>
        <dbReference type="EMBL" id="KXS19889.1"/>
    </source>
</evidence>
<name>A0A139AT48_GONPJ</name>
<reference evidence="1 2" key="1">
    <citation type="journal article" date="2015" name="Genome Biol. Evol.">
        <title>Phylogenomic analyses indicate that early fungi evolved digesting cell walls of algal ancestors of land plants.</title>
        <authorList>
            <person name="Chang Y."/>
            <person name="Wang S."/>
            <person name="Sekimoto S."/>
            <person name="Aerts A.L."/>
            <person name="Choi C."/>
            <person name="Clum A."/>
            <person name="LaButti K.M."/>
            <person name="Lindquist E.A."/>
            <person name="Yee Ngan C."/>
            <person name="Ohm R.A."/>
            <person name="Salamov A.A."/>
            <person name="Grigoriev I.V."/>
            <person name="Spatafora J.W."/>
            <person name="Berbee M.L."/>
        </authorList>
    </citation>
    <scope>NUCLEOTIDE SEQUENCE [LARGE SCALE GENOMIC DNA]</scope>
    <source>
        <strain evidence="1 2">JEL478</strain>
    </source>
</reference>
<sequence>MFGWSQGDHRRRILWHNQLLHRPRRHLHQELSEVCQVHLMGNARRKFLATFFPLGMQAVWREQMRRTSMTIE</sequence>
<organism evidence="1 2">
    <name type="scientific">Gonapodya prolifera (strain JEL478)</name>
    <name type="common">Monoblepharis prolifera</name>
    <dbReference type="NCBI Taxonomy" id="1344416"/>
    <lineage>
        <taxon>Eukaryota</taxon>
        <taxon>Fungi</taxon>
        <taxon>Fungi incertae sedis</taxon>
        <taxon>Chytridiomycota</taxon>
        <taxon>Chytridiomycota incertae sedis</taxon>
        <taxon>Monoblepharidomycetes</taxon>
        <taxon>Monoblepharidales</taxon>
        <taxon>Gonapodyaceae</taxon>
        <taxon>Gonapodya</taxon>
    </lineage>
</organism>
<dbReference type="Proteomes" id="UP000070544">
    <property type="component" value="Unassembled WGS sequence"/>
</dbReference>
<keyword evidence="2" id="KW-1185">Reference proteome</keyword>
<gene>
    <name evidence="1" type="ORF">M427DRAFT_432552</name>
</gene>
<proteinExistence type="predicted"/>
<dbReference type="OrthoDB" id="153872at2759"/>
<accession>A0A139AT48</accession>
<evidence type="ECO:0000313" key="2">
    <source>
        <dbReference type="Proteomes" id="UP000070544"/>
    </source>
</evidence>
<dbReference type="EMBL" id="KQ965737">
    <property type="protein sequence ID" value="KXS19889.1"/>
    <property type="molecule type" value="Genomic_DNA"/>
</dbReference>
<dbReference type="AlphaFoldDB" id="A0A139AT48"/>